<evidence type="ECO:0000256" key="1">
    <source>
        <dbReference type="SAM" id="MobiDB-lite"/>
    </source>
</evidence>
<dbReference type="HOGENOM" id="CLU_2178795_0_0_5"/>
<feature type="compositionally biased region" description="Polar residues" evidence="1">
    <location>
        <begin position="74"/>
        <end position="87"/>
    </location>
</feature>
<gene>
    <name evidence="2" type="ORF">S58_60190</name>
</gene>
<evidence type="ECO:0000313" key="3">
    <source>
        <dbReference type="Proteomes" id="UP000011841"/>
    </source>
</evidence>
<sequence>MVDDKGGVLLEVAAMTDRDAIKGALSPYLDRLRRVGHEAGALSPWLHGELLRRGLPAICLETQHVRAALHASATRPTVRTRSGSRTSCAPAGSGARTSRPRRATGCACC</sequence>
<dbReference type="PATRIC" id="fig|1245469.3.peg.6154"/>
<accession>M4ZZQ8</accession>
<dbReference type="eggNOG" id="COG3547">
    <property type="taxonomic scope" value="Bacteria"/>
</dbReference>
<dbReference type="AlphaFoldDB" id="M4ZZQ8"/>
<protein>
    <submittedName>
        <fullName evidence="2">Transposase</fullName>
    </submittedName>
</protein>
<name>M4ZZQ8_9BRAD</name>
<reference evidence="2 3" key="1">
    <citation type="journal article" date="2013" name="Appl. Environ. Microbiol.">
        <title>Genome analysis suggests that the soil oligotrophic bacterium Agromonas oligotrophica (Bradyrhizobium oligotrophicum) is a nitrogen-fixing symbiont of Aeschynomene indica.</title>
        <authorList>
            <person name="Okubo T."/>
            <person name="Fukushima S."/>
            <person name="Itakura M."/>
            <person name="Oshima K."/>
            <person name="Longtonglang A."/>
            <person name="Teaumroong N."/>
            <person name="Mitsui H."/>
            <person name="Hattori M."/>
            <person name="Hattori R."/>
            <person name="Hattori T."/>
            <person name="Minamisawa K."/>
        </authorList>
    </citation>
    <scope>NUCLEOTIDE SEQUENCE [LARGE SCALE GENOMIC DNA]</scope>
    <source>
        <strain evidence="2 3">S58</strain>
    </source>
</reference>
<dbReference type="KEGG" id="aol:S58_60190"/>
<feature type="region of interest" description="Disordered" evidence="1">
    <location>
        <begin position="71"/>
        <end position="99"/>
    </location>
</feature>
<organism evidence="2 3">
    <name type="scientific">Bradyrhizobium oligotrophicum S58</name>
    <dbReference type="NCBI Taxonomy" id="1245469"/>
    <lineage>
        <taxon>Bacteria</taxon>
        <taxon>Pseudomonadati</taxon>
        <taxon>Pseudomonadota</taxon>
        <taxon>Alphaproteobacteria</taxon>
        <taxon>Hyphomicrobiales</taxon>
        <taxon>Nitrobacteraceae</taxon>
        <taxon>Bradyrhizobium</taxon>
    </lineage>
</organism>
<evidence type="ECO:0000313" key="2">
    <source>
        <dbReference type="EMBL" id="BAM91995.1"/>
    </source>
</evidence>
<keyword evidence="3" id="KW-1185">Reference proteome</keyword>
<dbReference type="STRING" id="1245469.S58_60190"/>
<proteinExistence type="predicted"/>
<dbReference type="EMBL" id="AP012603">
    <property type="protein sequence ID" value="BAM91995.1"/>
    <property type="molecule type" value="Genomic_DNA"/>
</dbReference>
<dbReference type="Proteomes" id="UP000011841">
    <property type="component" value="Chromosome"/>
</dbReference>